<dbReference type="EMBL" id="JBHPON010000001">
    <property type="protein sequence ID" value="MFC6034727.1"/>
    <property type="molecule type" value="Genomic_DNA"/>
</dbReference>
<comment type="caution">
    <text evidence="3">The sequence shown here is derived from an EMBL/GenBank/DDBJ whole genome shotgun (WGS) entry which is preliminary data.</text>
</comment>
<keyword evidence="2" id="KW-0472">Membrane</keyword>
<dbReference type="Pfam" id="PF10003">
    <property type="entry name" value="DUF2244"/>
    <property type="match status" value="1"/>
</dbReference>
<reference evidence="3 4" key="1">
    <citation type="submission" date="2024-09" db="EMBL/GenBank/DDBJ databases">
        <authorList>
            <person name="Zhang Z.-H."/>
        </authorList>
    </citation>
    <scope>NUCLEOTIDE SEQUENCE [LARGE SCALE GENOMIC DNA]</scope>
    <source>
        <strain evidence="3 4">HHTR114</strain>
    </source>
</reference>
<keyword evidence="4" id="KW-1185">Reference proteome</keyword>
<evidence type="ECO:0000256" key="2">
    <source>
        <dbReference type="SAM" id="Phobius"/>
    </source>
</evidence>
<dbReference type="InterPro" id="IPR016990">
    <property type="entry name" value="UCP032162_TM"/>
</dbReference>
<keyword evidence="2" id="KW-1133">Transmembrane helix</keyword>
<feature type="transmembrane region" description="Helical" evidence="2">
    <location>
        <begin position="47"/>
        <end position="69"/>
    </location>
</feature>
<feature type="region of interest" description="Disordered" evidence="1">
    <location>
        <begin position="1"/>
        <end position="24"/>
    </location>
</feature>
<feature type="transmembrane region" description="Helical" evidence="2">
    <location>
        <begin position="75"/>
        <end position="94"/>
    </location>
</feature>
<dbReference type="InterPro" id="IPR019253">
    <property type="entry name" value="DUF2244_TM"/>
</dbReference>
<keyword evidence="2" id="KW-0812">Transmembrane</keyword>
<protein>
    <submittedName>
        <fullName evidence="3">DUF2244 domain-containing protein</fullName>
    </submittedName>
</protein>
<dbReference type="PIRSF" id="PIRSF032162">
    <property type="entry name" value="UCP032162_imp"/>
    <property type="match status" value="1"/>
</dbReference>
<gene>
    <name evidence="3" type="ORF">ACFMB1_04180</name>
</gene>
<evidence type="ECO:0000313" key="4">
    <source>
        <dbReference type="Proteomes" id="UP001596116"/>
    </source>
</evidence>
<sequence length="181" mass="20342">MPRNRHYETMAPVQKGRASSASGLDDVADGRSLFDAVLSPNRSLPNAGFAAVMTIVILSNLAFGTYFFLKGAWPVVGFCGLDVFAVWLAFKLSYRQGRLRERVRVTEDEMWVARVLPSGHETRWRLQPFWTRVFIERPIGHESQVRVTSRGQTLILGSFLSPDERGRFAEALSNALGKARQ</sequence>
<evidence type="ECO:0000313" key="3">
    <source>
        <dbReference type="EMBL" id="MFC6034727.1"/>
    </source>
</evidence>
<organism evidence="3 4">
    <name type="scientific">Hyphococcus aureus</name>
    <dbReference type="NCBI Taxonomy" id="2666033"/>
    <lineage>
        <taxon>Bacteria</taxon>
        <taxon>Pseudomonadati</taxon>
        <taxon>Pseudomonadota</taxon>
        <taxon>Alphaproteobacteria</taxon>
        <taxon>Parvularculales</taxon>
        <taxon>Parvularculaceae</taxon>
        <taxon>Hyphococcus</taxon>
    </lineage>
</organism>
<dbReference type="Proteomes" id="UP001596116">
    <property type="component" value="Unassembled WGS sequence"/>
</dbReference>
<dbReference type="RefSeq" id="WP_379879932.1">
    <property type="nucleotide sequence ID" value="NZ_JBHPON010000001.1"/>
</dbReference>
<proteinExistence type="predicted"/>
<name>A0ABW1KVS8_9PROT</name>
<evidence type="ECO:0000256" key="1">
    <source>
        <dbReference type="SAM" id="MobiDB-lite"/>
    </source>
</evidence>
<accession>A0ABW1KVS8</accession>